<dbReference type="EMBL" id="BMQG01000015">
    <property type="protein sequence ID" value="GGM54698.1"/>
    <property type="molecule type" value="Genomic_DNA"/>
</dbReference>
<evidence type="ECO:0000313" key="2">
    <source>
        <dbReference type="EMBL" id="GGM54698.1"/>
    </source>
</evidence>
<organism evidence="2 3">
    <name type="scientific">Deinococcus arenae</name>
    <dbReference type="NCBI Taxonomy" id="1452751"/>
    <lineage>
        <taxon>Bacteria</taxon>
        <taxon>Thermotogati</taxon>
        <taxon>Deinococcota</taxon>
        <taxon>Deinococci</taxon>
        <taxon>Deinococcales</taxon>
        <taxon>Deinococcaceae</taxon>
        <taxon>Deinococcus</taxon>
    </lineage>
</organism>
<feature type="region of interest" description="Disordered" evidence="1">
    <location>
        <begin position="1"/>
        <end position="38"/>
    </location>
</feature>
<sequence length="185" mass="19402">MTGQAQGTRAPSKEIIMTNTAPQTAPVTAAPTTAGLKPHGVAVSRRYGEKDANGHRKSANTSIGGAWPFKDGKVGMSVRLSAIPMLGADSSLMIFAGGKGETFAIQDTRLVAFQVVEFTTREGEKKKRWTIIGSAFRSKNGGAYRLAVDAIPSDLNIVLLPPKDKDATEVVGTSVDTAADAVAPF</sequence>
<dbReference type="AlphaFoldDB" id="A0A8H9LA14"/>
<evidence type="ECO:0000313" key="3">
    <source>
        <dbReference type="Proteomes" id="UP000600547"/>
    </source>
</evidence>
<reference evidence="3" key="1">
    <citation type="journal article" date="2019" name="Int. J. Syst. Evol. Microbiol.">
        <title>The Global Catalogue of Microorganisms (GCM) 10K type strain sequencing project: providing services to taxonomists for standard genome sequencing and annotation.</title>
        <authorList>
            <consortium name="The Broad Institute Genomics Platform"/>
            <consortium name="The Broad Institute Genome Sequencing Center for Infectious Disease"/>
            <person name="Wu L."/>
            <person name="Ma J."/>
        </authorList>
    </citation>
    <scope>NUCLEOTIDE SEQUENCE [LARGE SCALE GENOMIC DNA]</scope>
    <source>
        <strain evidence="3">JCM 31047</strain>
    </source>
</reference>
<accession>A0A8H9LA14</accession>
<feature type="compositionally biased region" description="Low complexity" evidence="1">
    <location>
        <begin position="20"/>
        <end position="34"/>
    </location>
</feature>
<name>A0A8H9LA14_9DEIO</name>
<keyword evidence="3" id="KW-1185">Reference proteome</keyword>
<gene>
    <name evidence="2" type="ORF">GCM10008956_33210</name>
</gene>
<proteinExistence type="predicted"/>
<protein>
    <submittedName>
        <fullName evidence="2">Uncharacterized protein</fullName>
    </submittedName>
</protein>
<dbReference type="Proteomes" id="UP000600547">
    <property type="component" value="Unassembled WGS sequence"/>
</dbReference>
<evidence type="ECO:0000256" key="1">
    <source>
        <dbReference type="SAM" id="MobiDB-lite"/>
    </source>
</evidence>
<comment type="caution">
    <text evidence="2">The sequence shown here is derived from an EMBL/GenBank/DDBJ whole genome shotgun (WGS) entry which is preliminary data.</text>
</comment>